<dbReference type="STRING" id="431595.K3W7T6"/>
<reference evidence="1" key="3">
    <citation type="submission" date="2015-02" db="UniProtKB">
        <authorList>
            <consortium name="EnsemblProtists"/>
        </authorList>
    </citation>
    <scope>IDENTIFICATION</scope>
    <source>
        <strain evidence="1">DAOM BR144</strain>
    </source>
</reference>
<dbReference type="PANTHER" id="PTHR36983">
    <property type="entry name" value="DNAJ HOMOLOG SUBFAMILY C MEMBER 13"/>
    <property type="match status" value="1"/>
</dbReference>
<evidence type="ECO:0000313" key="2">
    <source>
        <dbReference type="Proteomes" id="UP000019132"/>
    </source>
</evidence>
<dbReference type="Proteomes" id="UP000019132">
    <property type="component" value="Unassembled WGS sequence"/>
</dbReference>
<proteinExistence type="predicted"/>
<dbReference type="eggNOG" id="KOG1789">
    <property type="taxonomic scope" value="Eukaryota"/>
</dbReference>
<name>K3W7T6_GLOUD</name>
<evidence type="ECO:0000313" key="1">
    <source>
        <dbReference type="EnsemblProtists" id="PYU1_T001027"/>
    </source>
</evidence>
<dbReference type="VEuPathDB" id="FungiDB:PYU1_G001027"/>
<accession>K3W7T6</accession>
<dbReference type="PANTHER" id="PTHR36983:SF2">
    <property type="entry name" value="DNAJ HOMOLOG SUBFAMILY C MEMBER 13"/>
    <property type="match status" value="1"/>
</dbReference>
<protein>
    <submittedName>
        <fullName evidence="1">Uncharacterized protein</fullName>
    </submittedName>
</protein>
<dbReference type="AlphaFoldDB" id="K3W7T6"/>
<dbReference type="EnsemblProtists" id="PYU1_T001027">
    <property type="protein sequence ID" value="PYU1_T001027"/>
    <property type="gene ID" value="PYU1_G001027"/>
</dbReference>
<dbReference type="GO" id="GO:0007032">
    <property type="term" value="P:endosome organization"/>
    <property type="evidence" value="ECO:0007669"/>
    <property type="project" value="InterPro"/>
</dbReference>
<keyword evidence="2" id="KW-1185">Reference proteome</keyword>
<sequence length="167" mass="18655">MVFVADTSDFEEIAGLLKSTHLYQSGFGGTSALMGILPESMISYLLSSSPSEFSQDFITILQEDVSSEWKFSHMAPVTFEELNEEVWCGGVYLGKFCAKEDFVVKDPLEFMGELARKWRAEVGRKKAAFDMVQAATYLGLDPNTIRDSLPLIREGFRQKAMELEASA</sequence>
<dbReference type="HOGENOM" id="CLU_1597782_0_0_1"/>
<dbReference type="GO" id="GO:2000641">
    <property type="term" value="P:regulation of early endosome to late endosome transport"/>
    <property type="evidence" value="ECO:0007669"/>
    <property type="project" value="InterPro"/>
</dbReference>
<dbReference type="InterPro" id="IPR044978">
    <property type="entry name" value="GRV2/DNAJC13"/>
</dbReference>
<reference evidence="2" key="2">
    <citation type="submission" date="2010-04" db="EMBL/GenBank/DDBJ databases">
        <authorList>
            <person name="Buell R."/>
            <person name="Hamilton J."/>
            <person name="Hostetler J."/>
        </authorList>
    </citation>
    <scope>NUCLEOTIDE SEQUENCE [LARGE SCALE GENOMIC DNA]</scope>
    <source>
        <strain evidence="2">DAOM:BR144</strain>
    </source>
</reference>
<dbReference type="InParanoid" id="K3W7T6"/>
<dbReference type="GO" id="GO:0010008">
    <property type="term" value="C:endosome membrane"/>
    <property type="evidence" value="ECO:0007669"/>
    <property type="project" value="TreeGrafter"/>
</dbReference>
<organism evidence="1 2">
    <name type="scientific">Globisporangium ultimum (strain ATCC 200006 / CBS 805.95 / DAOM BR144)</name>
    <name type="common">Pythium ultimum</name>
    <dbReference type="NCBI Taxonomy" id="431595"/>
    <lineage>
        <taxon>Eukaryota</taxon>
        <taxon>Sar</taxon>
        <taxon>Stramenopiles</taxon>
        <taxon>Oomycota</taxon>
        <taxon>Peronosporomycetes</taxon>
        <taxon>Pythiales</taxon>
        <taxon>Pythiaceae</taxon>
        <taxon>Globisporangium</taxon>
    </lineage>
</organism>
<dbReference type="EMBL" id="GL376620">
    <property type="status" value="NOT_ANNOTATED_CDS"/>
    <property type="molecule type" value="Genomic_DNA"/>
</dbReference>
<dbReference type="GO" id="GO:0006898">
    <property type="term" value="P:receptor-mediated endocytosis"/>
    <property type="evidence" value="ECO:0007669"/>
    <property type="project" value="TreeGrafter"/>
</dbReference>
<reference evidence="2" key="1">
    <citation type="journal article" date="2010" name="Genome Biol.">
        <title>Genome sequence of the necrotrophic plant pathogen Pythium ultimum reveals original pathogenicity mechanisms and effector repertoire.</title>
        <authorList>
            <person name="Levesque C.A."/>
            <person name="Brouwer H."/>
            <person name="Cano L."/>
            <person name="Hamilton J.P."/>
            <person name="Holt C."/>
            <person name="Huitema E."/>
            <person name="Raffaele S."/>
            <person name="Robideau G.P."/>
            <person name="Thines M."/>
            <person name="Win J."/>
            <person name="Zerillo M.M."/>
            <person name="Beakes G.W."/>
            <person name="Boore J.L."/>
            <person name="Busam D."/>
            <person name="Dumas B."/>
            <person name="Ferriera S."/>
            <person name="Fuerstenberg S.I."/>
            <person name="Gachon C.M."/>
            <person name="Gaulin E."/>
            <person name="Govers F."/>
            <person name="Grenville-Briggs L."/>
            <person name="Horner N."/>
            <person name="Hostetler J."/>
            <person name="Jiang R.H."/>
            <person name="Johnson J."/>
            <person name="Krajaejun T."/>
            <person name="Lin H."/>
            <person name="Meijer H.J."/>
            <person name="Moore B."/>
            <person name="Morris P."/>
            <person name="Phuntmart V."/>
            <person name="Puiu D."/>
            <person name="Shetty J."/>
            <person name="Stajich J.E."/>
            <person name="Tripathy S."/>
            <person name="Wawra S."/>
            <person name="van West P."/>
            <person name="Whitty B.R."/>
            <person name="Coutinho P.M."/>
            <person name="Henrissat B."/>
            <person name="Martin F."/>
            <person name="Thomas P.D."/>
            <person name="Tyler B.M."/>
            <person name="De Vries R.P."/>
            <person name="Kamoun S."/>
            <person name="Yandell M."/>
            <person name="Tisserat N."/>
            <person name="Buell C.R."/>
        </authorList>
    </citation>
    <scope>NUCLEOTIDE SEQUENCE</scope>
    <source>
        <strain evidence="2">DAOM:BR144</strain>
    </source>
</reference>